<feature type="transmembrane region" description="Helical" evidence="2">
    <location>
        <begin position="99"/>
        <end position="122"/>
    </location>
</feature>
<evidence type="ECO:0000256" key="2">
    <source>
        <dbReference type="SAM" id="Phobius"/>
    </source>
</evidence>
<dbReference type="InterPro" id="IPR004151">
    <property type="entry name" value="7TM_GPCR_serpentine_rcpt_Sre"/>
</dbReference>
<dbReference type="Pfam" id="PF03125">
    <property type="entry name" value="Sre"/>
    <property type="match status" value="1"/>
</dbReference>
<keyword evidence="2" id="KW-1133">Transmembrane helix</keyword>
<evidence type="ECO:0000313" key="4">
    <source>
        <dbReference type="WBParaSite" id="Pan_g14511.t1"/>
    </source>
</evidence>
<dbReference type="PANTHER" id="PTHR47518:SF7">
    <property type="entry name" value="G_PROTEIN_RECEP_F1_2 DOMAIN-CONTAINING PROTEIN"/>
    <property type="match status" value="1"/>
</dbReference>
<dbReference type="WBParaSite" id="Pan_g14511.t1">
    <property type="protein sequence ID" value="Pan_g14511.t1"/>
    <property type="gene ID" value="Pan_g14511"/>
</dbReference>
<reference evidence="3" key="1">
    <citation type="journal article" date="2013" name="Genetics">
        <title>The draft genome and transcriptome of Panagrellus redivivus are shaped by the harsh demands of a free-living lifestyle.</title>
        <authorList>
            <person name="Srinivasan J."/>
            <person name="Dillman A.R."/>
            <person name="Macchietto M.G."/>
            <person name="Heikkinen L."/>
            <person name="Lakso M."/>
            <person name="Fracchia K.M."/>
            <person name="Antoshechkin I."/>
            <person name="Mortazavi A."/>
            <person name="Wong G."/>
            <person name="Sternberg P.W."/>
        </authorList>
    </citation>
    <scope>NUCLEOTIDE SEQUENCE [LARGE SCALE GENOMIC DNA]</scope>
    <source>
        <strain evidence="3">MT8872</strain>
    </source>
</reference>
<comment type="similarity">
    <text evidence="1">Belongs to the nematode receptor-like protein sre family.</text>
</comment>
<feature type="transmembrane region" description="Helical" evidence="2">
    <location>
        <begin position="188"/>
        <end position="209"/>
    </location>
</feature>
<sequence>MLTSVVFFITRTVIFFHRYDTTKIPTSIGALANYFHDSAYFQLPMNPILMTLERLIATKCVRTYELSQTTKIVTTMVLISWTYATWMNFINAYKETFDVYFITVYTHFGLQTATFILMLFIYRTNLKRYLQIKAKTLTERYQTAENIRLLRATFKFTIINVVWNLMLLGLSFTLTIKDPTMRERIMVYVSSIWDLIIALGLFSTLLIFFDAVGILRRVYSPFYTNNTKNVVIKSVTGYVVPLKAEADDYFDQLKKAWK</sequence>
<organism evidence="3 4">
    <name type="scientific">Panagrellus redivivus</name>
    <name type="common">Microworm</name>
    <dbReference type="NCBI Taxonomy" id="6233"/>
    <lineage>
        <taxon>Eukaryota</taxon>
        <taxon>Metazoa</taxon>
        <taxon>Ecdysozoa</taxon>
        <taxon>Nematoda</taxon>
        <taxon>Chromadorea</taxon>
        <taxon>Rhabditida</taxon>
        <taxon>Tylenchina</taxon>
        <taxon>Panagrolaimomorpha</taxon>
        <taxon>Panagrolaimoidea</taxon>
        <taxon>Panagrolaimidae</taxon>
        <taxon>Panagrellus</taxon>
    </lineage>
</organism>
<feature type="transmembrane region" description="Helical" evidence="2">
    <location>
        <begin position="72"/>
        <end position="93"/>
    </location>
</feature>
<accession>A0A7E4UZM9</accession>
<protein>
    <submittedName>
        <fullName evidence="4">Serpentine receptor class gamma</fullName>
    </submittedName>
</protein>
<dbReference type="InterPro" id="IPR052854">
    <property type="entry name" value="Serpentine_rcpt_epsilon"/>
</dbReference>
<reference evidence="4" key="2">
    <citation type="submission" date="2020-10" db="UniProtKB">
        <authorList>
            <consortium name="WormBaseParasite"/>
        </authorList>
    </citation>
    <scope>IDENTIFICATION</scope>
</reference>
<proteinExistence type="inferred from homology"/>
<evidence type="ECO:0000313" key="3">
    <source>
        <dbReference type="Proteomes" id="UP000492821"/>
    </source>
</evidence>
<dbReference type="GO" id="GO:0016020">
    <property type="term" value="C:membrane"/>
    <property type="evidence" value="ECO:0007669"/>
    <property type="project" value="InterPro"/>
</dbReference>
<dbReference type="PANTHER" id="PTHR47518">
    <property type="entry name" value="SERPENTINE RECEPTOR CLASS EPSILON-13-RELATED"/>
    <property type="match status" value="1"/>
</dbReference>
<dbReference type="AlphaFoldDB" id="A0A7E4UZM9"/>
<feature type="transmembrane region" description="Helical" evidence="2">
    <location>
        <begin position="156"/>
        <end position="176"/>
    </location>
</feature>
<name>A0A7E4UZM9_PANRE</name>
<evidence type="ECO:0000256" key="1">
    <source>
        <dbReference type="ARBA" id="ARBA00006803"/>
    </source>
</evidence>
<keyword evidence="2" id="KW-0472">Membrane</keyword>
<keyword evidence="2" id="KW-0812">Transmembrane</keyword>
<dbReference type="Proteomes" id="UP000492821">
    <property type="component" value="Unassembled WGS sequence"/>
</dbReference>
<dbReference type="GO" id="GO:0007606">
    <property type="term" value="P:sensory perception of chemical stimulus"/>
    <property type="evidence" value="ECO:0007669"/>
    <property type="project" value="InterPro"/>
</dbReference>
<keyword evidence="3" id="KW-1185">Reference proteome</keyword>